<name>A0A5N6IBR5_9EURO</name>
<keyword evidence="5" id="KW-1185">Reference proteome</keyword>
<dbReference type="GeneID" id="43674005"/>
<evidence type="ECO:0000313" key="4">
    <source>
        <dbReference type="EMBL" id="KAE8405609.1"/>
    </source>
</evidence>
<dbReference type="RefSeq" id="XP_031942928.1">
    <property type="nucleotide sequence ID" value="XM_032089314.1"/>
</dbReference>
<evidence type="ECO:0000313" key="5">
    <source>
        <dbReference type="Proteomes" id="UP000325579"/>
    </source>
</evidence>
<dbReference type="SMART" id="SM00248">
    <property type="entry name" value="ANK"/>
    <property type="match status" value="15"/>
</dbReference>
<dbReference type="Pfam" id="PF12796">
    <property type="entry name" value="Ank_2"/>
    <property type="match status" value="4"/>
</dbReference>
<dbReference type="PANTHER" id="PTHR24198">
    <property type="entry name" value="ANKYRIN REPEAT AND PROTEIN KINASE DOMAIN-CONTAINING PROTEIN"/>
    <property type="match status" value="1"/>
</dbReference>
<dbReference type="PROSITE" id="PS50297">
    <property type="entry name" value="ANK_REP_REGION"/>
    <property type="match status" value="5"/>
</dbReference>
<dbReference type="PROSITE" id="PS50088">
    <property type="entry name" value="ANK_REPEAT"/>
    <property type="match status" value="5"/>
</dbReference>
<dbReference type="EMBL" id="ML736759">
    <property type="protein sequence ID" value="KAE8405609.1"/>
    <property type="molecule type" value="Genomic_DNA"/>
</dbReference>
<sequence>MNTDYSAEDLNAIVELASAVQRHLVDVPDQYKLILHHARRLPSKPLKDDDEDSDNPGLEQVKTSHDISQNGQDLLHELNAYLGHLYATNALSQHGKEGCVDCMTTVGETVLFLAAKQGLKEIVRFLLQHGVSIDPKDRAGRTPLHHAVVKDQKEVVRILLAAGGDIETTDLADHILLMFAAPRRDNRKNRSGHTPLIAAIEAGNEAMVKLLLDAGADPNHTTDDYAPLTSAIRAHSMSIFTMLLDKVSDLDHADGRGETPLMHAAKWHDGMANLLLERGARWDGENRNGETAMSIASQHANEPLLRLLLEKIPGQEYVNAKGHGLLYFAAESNLEGGDESMVRFLLAREGVTQDRKVADAQSGLQGAAWRGSTTILDILLGIDGVDVDGKDEGGYTALWLAVRWGREAAVELLLDKYRANTEVSNGEIKWTALHGAVYHEEPDMVRMLLARGANTNSRDHHGRTPLSWATNIEWQDCRDGIAPTIVPLLLEVDGVDIDSRDTLGRTPLFWALLSAIYLVGAPEMVDMYEASIQLLLEHGARVDNRDESGRTPIFYAAMVKRAALVQMFLEKGAEPDCKDADGRTPLSYAVEPFNVGWLAEYKGEPEDEWEPEWSGDQLSRVVTTLLAQGANPDCQDSQGLTPLSRAEKKIEEGHEVLVQLRNASARRSSL</sequence>
<dbReference type="AlphaFoldDB" id="A0A5N6IBR5"/>
<dbReference type="PANTHER" id="PTHR24198:SF165">
    <property type="entry name" value="ANKYRIN REPEAT-CONTAINING PROTEIN-RELATED"/>
    <property type="match status" value="1"/>
</dbReference>
<dbReference type="InterPro" id="IPR002110">
    <property type="entry name" value="Ankyrin_rpt"/>
</dbReference>
<reference evidence="4 5" key="1">
    <citation type="submission" date="2019-04" db="EMBL/GenBank/DDBJ databases">
        <authorList>
            <consortium name="DOE Joint Genome Institute"/>
            <person name="Mondo S."/>
            <person name="Kjaerbolling I."/>
            <person name="Vesth T."/>
            <person name="Frisvad J.C."/>
            <person name="Nybo J.L."/>
            <person name="Theobald S."/>
            <person name="Kildgaard S."/>
            <person name="Isbrandt T."/>
            <person name="Kuo A."/>
            <person name="Sato A."/>
            <person name="Lyhne E.K."/>
            <person name="Kogle M.E."/>
            <person name="Wiebenga A."/>
            <person name="Kun R.S."/>
            <person name="Lubbers R.J."/>
            <person name="Makela M.R."/>
            <person name="Barry K."/>
            <person name="Chovatia M."/>
            <person name="Clum A."/>
            <person name="Daum C."/>
            <person name="Haridas S."/>
            <person name="He G."/>
            <person name="LaButti K."/>
            <person name="Lipzen A."/>
            <person name="Riley R."/>
            <person name="Salamov A."/>
            <person name="Simmons B.A."/>
            <person name="Magnuson J.K."/>
            <person name="Henrissat B."/>
            <person name="Mortensen U.H."/>
            <person name="Larsen T.O."/>
            <person name="Devries R.P."/>
            <person name="Grigoriev I.V."/>
            <person name="Machida M."/>
            <person name="Baker S.E."/>
            <person name="Andersen M.R."/>
            <person name="Cantor M.N."/>
            <person name="Hua S.X."/>
        </authorList>
    </citation>
    <scope>NUCLEOTIDE SEQUENCE [LARGE SCALE GENOMIC DNA]</scope>
    <source>
        <strain evidence="4 5">CBS 119388</strain>
    </source>
</reference>
<dbReference type="Gene3D" id="1.25.40.20">
    <property type="entry name" value="Ankyrin repeat-containing domain"/>
    <property type="match status" value="6"/>
</dbReference>
<evidence type="ECO:0000256" key="3">
    <source>
        <dbReference type="SAM" id="MobiDB-lite"/>
    </source>
</evidence>
<dbReference type="InterPro" id="IPR036770">
    <property type="entry name" value="Ankyrin_rpt-contain_sf"/>
</dbReference>
<dbReference type="OrthoDB" id="341259at2759"/>
<evidence type="ECO:0000256" key="1">
    <source>
        <dbReference type="ARBA" id="ARBA00022737"/>
    </source>
</evidence>
<proteinExistence type="predicted"/>
<dbReference type="SUPFAM" id="SSF48403">
    <property type="entry name" value="Ankyrin repeat"/>
    <property type="match status" value="1"/>
</dbReference>
<dbReference type="PRINTS" id="PR01415">
    <property type="entry name" value="ANKYRIN"/>
</dbReference>
<accession>A0A5N7DHD5</accession>
<protein>
    <submittedName>
        <fullName evidence="4">Ankyrin repeat-containing domain protein</fullName>
    </submittedName>
</protein>
<organism evidence="4 5">
    <name type="scientific">Aspergillus pseudonomiae</name>
    <dbReference type="NCBI Taxonomy" id="1506151"/>
    <lineage>
        <taxon>Eukaryota</taxon>
        <taxon>Fungi</taxon>
        <taxon>Dikarya</taxon>
        <taxon>Ascomycota</taxon>
        <taxon>Pezizomycotina</taxon>
        <taxon>Eurotiomycetes</taxon>
        <taxon>Eurotiomycetidae</taxon>
        <taxon>Eurotiales</taxon>
        <taxon>Aspergillaceae</taxon>
        <taxon>Aspergillus</taxon>
        <taxon>Aspergillus subgen. Circumdati</taxon>
    </lineage>
</organism>
<feature type="region of interest" description="Disordered" evidence="3">
    <location>
        <begin position="43"/>
        <end position="64"/>
    </location>
</feature>
<dbReference type="Proteomes" id="UP000325579">
    <property type="component" value="Unassembled WGS sequence"/>
</dbReference>
<keyword evidence="1" id="KW-0677">Repeat</keyword>
<gene>
    <name evidence="4" type="ORF">BDV37DRAFT_293061</name>
</gene>
<dbReference type="Pfam" id="PF00023">
    <property type="entry name" value="Ank"/>
    <property type="match status" value="2"/>
</dbReference>
<keyword evidence="2" id="KW-0040">ANK repeat</keyword>
<accession>A0A5N6IBR5</accession>
<evidence type="ECO:0000256" key="2">
    <source>
        <dbReference type="ARBA" id="ARBA00023043"/>
    </source>
</evidence>